<dbReference type="EMBL" id="KY888882">
    <property type="protein sequence ID" value="ARQ95158.1"/>
    <property type="molecule type" value="Genomic_DNA"/>
</dbReference>
<evidence type="ECO:0000313" key="1">
    <source>
        <dbReference type="EMBL" id="ARQ95158.1"/>
    </source>
</evidence>
<accession>A0A1X9SGH7</accession>
<protein>
    <submittedName>
        <fullName evidence="1">Uncharacterized protein</fullName>
    </submittedName>
</protein>
<dbReference type="Proteomes" id="UP000222741">
    <property type="component" value="Segment"/>
</dbReference>
<gene>
    <name evidence="1" type="ORF">FLAPJACK_247</name>
</gene>
<reference evidence="2" key="1">
    <citation type="submission" date="2017-04" db="EMBL/GenBank/DDBJ databases">
        <authorList>
            <person name="Abille Z."/>
            <person name="Afsharjavan R."/>
            <person name="Alms C.E."/>
            <person name="Anil A."/>
            <person name="Azuma E.A."/>
            <person name="Boateng D."/>
            <person name="Bowden K.V."/>
            <person name="Bui Q."/>
            <person name="Callaghan K.D."/>
            <person name="Canova P.N."/>
            <person name="Carter A.-G.V."/>
            <person name="Carty B."/>
            <person name="Choudhary A."/>
            <person name="Chugh K."/>
            <person name="Clark C.B."/>
            <person name="Clark J."/>
            <person name="Cortez R."/>
            <person name="Dalwadi R.M."/>
            <person name="Daou G."/>
            <person name="Das M."/>
            <person name="Dasari S."/>
            <person name="Davis E.H."/>
            <person name="Defreitas N."/>
            <person name="Demirji J."/>
            <person name="Endres C."/>
            <person name="Fakhar S."/>
            <person name="Feeley N."/>
            <person name="Flores D.C."/>
            <person name="Fowler A.R."/>
            <person name="George T."/>
            <person name="Greis H.L."/>
            <person name="Groleau D.L."/>
            <person name="Gulati J.K."/>
            <person name="Guzman W."/>
            <person name="Hallworth A.N."/>
            <person name="Hariri A."/>
            <person name="Haya V.N."/>
            <person name="Hoffman A.K."/>
            <person name="Horne B."/>
            <person name="Howard T."/>
            <person name="Iglesia A.J."/>
            <person name="Ijezie O.D."/>
            <person name="Incognito N.A."/>
            <person name="Inen J.A."/>
            <person name="Jaiswal A."/>
            <person name="Jezek R.A."/>
            <person name="Kawa A.C."/>
            <person name="Khan F."/>
            <person name="Khin A.C."/>
            <person name="Knapo J."/>
            <person name="Kong A.S."/>
            <person name="Le B.Q."/>
            <person name="Le Q.M."/>
            <person name="Le T.-H.M."/>
            <person name="Lee M."/>
            <person name="Lockwood J.L."/>
            <person name="Loto-Rojas G.S."/>
            <person name="Mantzavinos A."/>
            <person name="Martinez D.R."/>
            <person name="Meadows A.R."/>
            <person name="Mehr S."/>
            <person name="Mellon M.N."/>
            <person name="Memon S."/>
            <person name="Miller B."/>
            <person name="Min S."/>
            <person name="Mitchell L.M."/>
            <person name="Mohamed I.R."/>
            <person name="Mohammed F.O."/>
            <person name="More S."/>
            <person name="Muntaha S."/>
            <person name="Nadeem I."/>
            <person name="Ndjeumen-Njinguet A.S."/>
            <person name="Ng P."/>
            <person name="Ngu V.E."/>
            <person name="Nguyen B.N."/>
            <person name="OHern C.T."/>
            <person name="Oboh U.S."/>
            <person name="Pagano C.W."/>
            <person name="Panakal P.R."/>
            <person name="Park D.A."/>
            <person name="Parsana D."/>
            <person name="Patel P."/>
            <person name="Patel V.S."/>
            <person name="Patwardhan V.M."/>
            <person name="Pawar S.D."/>
            <person name="Payne V.R."/>
            <person name="Petricel I.M."/>
            <person name="Phillips C."/>
            <person name="Puglisi K.M."/>
            <person name="Ramaprasad G."/>
            <person name="Raza A.S."/>
            <person name="Rivera-Oven A.G."/>
            <person name="Robins E."/>
            <person name="Roeun D.C."/>
            <person name="Rostovtseva N."/>
            <person name="Sadat M."/>
            <person name="Seas A."/>
            <person name="So E.J."/>
            <person name="Sogbesan C."/>
            <person name="Strumsky L.A."/>
            <person name="Sun J.L."/>
            <person name="Sutherland H.J."/>
            <person name="Tchakounte I."/>
            <person name="Tewell J.R."/>
            <person name="Thapa D.J."/>
            <person name="Tkach Y."/>
            <person name="Tran C.D."/>
            <person name="Tran V."/>
            <person name="Vithayathil T."/>
            <person name="Vivekanandan A."/>
            <person name="Wang S.R."/>
            <person name="White E."/>
            <person name="Yang A.L."/>
            <person name="Ye D.T."/>
            <person name="Yirenkyi M."/>
            <person name="Zarb J.S."/>
            <person name="Zhang S."/>
            <person name="Zhou M.T."/>
            <person name="Cao A."/>
            <person name="Nguyen K.M."/>
            <person name="Patel K."/>
            <person name="Patel P."/>
            <person name="Pennington E."/>
            <person name="Sendze O."/>
            <person name="Zahangir S."/>
            <person name="Correa-Mendez M."/>
            <person name="Fabian M.F."/>
            <person name="Liu S."/>
            <person name="Jethmalani Y."/>
            <person name="Nunn R."/>
            <person name="Prakash A."/>
            <person name="Louise T."/>
            <person name="Russell D.A."/>
            <person name="Hatfull G.F."/>
            <person name="Erill I."/>
            <person name="Caruso S.M."/>
        </authorList>
    </citation>
    <scope>NUCLEOTIDE SEQUENCE [LARGE SCALE GENOMIC DNA]</scope>
</reference>
<proteinExistence type="predicted"/>
<sequence>MEEKITYKDACEYIAKYLKESQGIDMTGEQVFNASPTGELFHVFYLYKQAKEYYKVKEELACLKR</sequence>
<evidence type="ECO:0000313" key="2">
    <source>
        <dbReference type="Proteomes" id="UP000222741"/>
    </source>
</evidence>
<organism evidence="1 2">
    <name type="scientific">Bacillus phage Flapjack</name>
    <dbReference type="NCBI Taxonomy" id="1983465"/>
    <lineage>
        <taxon>Viruses</taxon>
        <taxon>Duplodnaviria</taxon>
        <taxon>Heunggongvirae</taxon>
        <taxon>Uroviricota</taxon>
        <taxon>Caudoviricetes</taxon>
        <taxon>Herelleviridae</taxon>
        <taxon>Bastillevirinae</taxon>
        <taxon>Bequatrovirus</taxon>
        <taxon>Bequatrovirus spock</taxon>
    </lineage>
</organism>
<name>A0A1X9SGH7_9CAUD</name>